<dbReference type="RefSeq" id="WP_310928847.1">
    <property type="nucleotide sequence ID" value="NZ_JAMQOQ010000003.1"/>
</dbReference>
<feature type="transmembrane region" description="Helical" evidence="1">
    <location>
        <begin position="206"/>
        <end position="224"/>
    </location>
</feature>
<evidence type="ECO:0000259" key="2">
    <source>
        <dbReference type="SMART" id="SM00014"/>
    </source>
</evidence>
<evidence type="ECO:0000313" key="4">
    <source>
        <dbReference type="Proteomes" id="UP001254813"/>
    </source>
</evidence>
<keyword evidence="1" id="KW-0812">Transmembrane</keyword>
<dbReference type="PANTHER" id="PTHR14969">
    <property type="entry name" value="SPHINGOSINE-1-PHOSPHATE PHOSPHOHYDROLASE"/>
    <property type="match status" value="1"/>
</dbReference>
<feature type="domain" description="Phosphatidic acid phosphatase type 2/haloperoxidase" evidence="2">
    <location>
        <begin position="96"/>
        <end position="221"/>
    </location>
</feature>
<feature type="transmembrane region" description="Helical" evidence="1">
    <location>
        <begin position="181"/>
        <end position="200"/>
    </location>
</feature>
<dbReference type="Proteomes" id="UP001254813">
    <property type="component" value="Unassembled WGS sequence"/>
</dbReference>
<gene>
    <name evidence="3" type="ORF">NDI79_12540</name>
</gene>
<keyword evidence="1" id="KW-1133">Transmembrane helix</keyword>
<dbReference type="SUPFAM" id="SSF48317">
    <property type="entry name" value="Acid phosphatase/Vanadium-dependent haloperoxidase"/>
    <property type="match status" value="1"/>
</dbReference>
<proteinExistence type="predicted"/>
<organism evidence="3 4">
    <name type="scientific">Halogeometricum luteum</name>
    <dbReference type="NCBI Taxonomy" id="2950537"/>
    <lineage>
        <taxon>Archaea</taxon>
        <taxon>Methanobacteriati</taxon>
        <taxon>Methanobacteriota</taxon>
        <taxon>Stenosarchaea group</taxon>
        <taxon>Halobacteria</taxon>
        <taxon>Halobacteriales</taxon>
        <taxon>Haloferacaceae</taxon>
        <taxon>Halogeometricum</taxon>
    </lineage>
</organism>
<evidence type="ECO:0000313" key="3">
    <source>
        <dbReference type="EMBL" id="MDS0295000.1"/>
    </source>
</evidence>
<keyword evidence="4" id="KW-1185">Reference proteome</keyword>
<dbReference type="Gene3D" id="1.20.144.10">
    <property type="entry name" value="Phosphatidic acid phosphatase type 2/haloperoxidase"/>
    <property type="match status" value="1"/>
</dbReference>
<feature type="transmembrane region" description="Helical" evidence="1">
    <location>
        <begin position="151"/>
        <end position="169"/>
    </location>
</feature>
<feature type="transmembrane region" description="Helical" evidence="1">
    <location>
        <begin position="281"/>
        <end position="301"/>
    </location>
</feature>
<feature type="transmembrane region" description="Helical" evidence="1">
    <location>
        <begin position="56"/>
        <end position="84"/>
    </location>
</feature>
<keyword evidence="1" id="KW-0472">Membrane</keyword>
<accession>A0ABU2G2J7</accession>
<feature type="transmembrane region" description="Helical" evidence="1">
    <location>
        <begin position="257"/>
        <end position="274"/>
    </location>
</feature>
<feature type="transmembrane region" description="Helical" evidence="1">
    <location>
        <begin position="231"/>
        <end position="251"/>
    </location>
</feature>
<feature type="transmembrane region" description="Helical" evidence="1">
    <location>
        <begin position="96"/>
        <end position="113"/>
    </location>
</feature>
<dbReference type="InterPro" id="IPR000326">
    <property type="entry name" value="PAP2/HPO"/>
</dbReference>
<evidence type="ECO:0000256" key="1">
    <source>
        <dbReference type="SAM" id="Phobius"/>
    </source>
</evidence>
<sequence>MLEGSQLRQSDGRYRKVGVGIAVVTAVCFVALAFALSTVPERSFGLFEVASANLGLVLTVAGGITQFGDPWFLLLVASLVYMLGTDREFVEQPRDGVFVLAVTLAAFSFTDLLKNLFRAPRPPAADVATAPAWLPTGLGGAFQSITTATGFAFPSGHALGTAAVFAALASRLSIGSATTRWAVAAAGFVLVASSRVILGVHYGVDVVGGLLAGVFLFAVAATVEDGEPLRVLLLGIVIGVVAVILSALAPAGEVWNAGQWLGGSVGAAVAWYAVRPSRRLGLGGTLVAGIPAAALWVAIYLTSPPLVVTVVGTAVAASVTILAPTITARVTSGT</sequence>
<dbReference type="PANTHER" id="PTHR14969:SF13">
    <property type="entry name" value="AT30094P"/>
    <property type="match status" value="1"/>
</dbReference>
<dbReference type="SMART" id="SM00014">
    <property type="entry name" value="acidPPc"/>
    <property type="match status" value="1"/>
</dbReference>
<comment type="caution">
    <text evidence="3">The sequence shown here is derived from an EMBL/GenBank/DDBJ whole genome shotgun (WGS) entry which is preliminary data.</text>
</comment>
<reference evidence="3 4" key="1">
    <citation type="submission" date="2022-06" db="EMBL/GenBank/DDBJ databases">
        <title>Halogeometricum sp. a new haloarchaeum isolate from saline soil.</title>
        <authorList>
            <person name="Strakova D."/>
            <person name="Galisteo C."/>
            <person name="Sanchez-Porro C."/>
            <person name="Ventosa A."/>
        </authorList>
    </citation>
    <scope>NUCLEOTIDE SEQUENCE [LARGE SCALE GENOMIC DNA]</scope>
    <source>
        <strain evidence="4">S3BR25-2</strain>
    </source>
</reference>
<feature type="transmembrane region" description="Helical" evidence="1">
    <location>
        <begin position="307"/>
        <end position="328"/>
    </location>
</feature>
<feature type="transmembrane region" description="Helical" evidence="1">
    <location>
        <begin position="17"/>
        <end position="36"/>
    </location>
</feature>
<dbReference type="InterPro" id="IPR036938">
    <property type="entry name" value="PAP2/HPO_sf"/>
</dbReference>
<dbReference type="Pfam" id="PF01569">
    <property type="entry name" value="PAP2"/>
    <property type="match status" value="1"/>
</dbReference>
<name>A0ABU2G2J7_9EURY</name>
<protein>
    <submittedName>
        <fullName evidence="3">Phosphatase PAP2 family protein</fullName>
    </submittedName>
</protein>
<dbReference type="EMBL" id="JAMQOQ010000003">
    <property type="protein sequence ID" value="MDS0295000.1"/>
    <property type="molecule type" value="Genomic_DNA"/>
</dbReference>